<dbReference type="CDD" id="cd04301">
    <property type="entry name" value="NAT_SF"/>
    <property type="match status" value="1"/>
</dbReference>
<dbReference type="Pfam" id="PF00583">
    <property type="entry name" value="Acetyltransf_1"/>
    <property type="match status" value="1"/>
</dbReference>
<protein>
    <submittedName>
        <fullName evidence="2">GNAT family N-acetyltransferase</fullName>
    </submittedName>
</protein>
<feature type="domain" description="N-acetyltransferase" evidence="1">
    <location>
        <begin position="1"/>
        <end position="159"/>
    </location>
</feature>
<dbReference type="PROSITE" id="PS51186">
    <property type="entry name" value="GNAT"/>
    <property type="match status" value="1"/>
</dbReference>
<reference evidence="2 3" key="1">
    <citation type="submission" date="2022-09" db="EMBL/GenBank/DDBJ databases">
        <authorList>
            <person name="Han X.L."/>
            <person name="Wang Q."/>
            <person name="Lu T."/>
        </authorList>
    </citation>
    <scope>NUCLEOTIDE SEQUENCE [LARGE SCALE GENOMIC DNA]</scope>
    <source>
        <strain evidence="2 3">WQ 127069</strain>
    </source>
</reference>
<dbReference type="RefSeq" id="WP_262683892.1">
    <property type="nucleotide sequence ID" value="NZ_JAOQIO010000023.1"/>
</dbReference>
<keyword evidence="3" id="KW-1185">Reference proteome</keyword>
<name>A0ABT2UD28_9BACL</name>
<dbReference type="Gene3D" id="3.40.630.30">
    <property type="match status" value="1"/>
</dbReference>
<gene>
    <name evidence="2" type="ORF">OB236_10215</name>
</gene>
<accession>A0ABT2UD28</accession>
<sequence length="165" mass="18178">MNVVSATNDELNGWLELASEVEYLFGPMVADPKFFQAIEKNIKQQSAFCVLEKDGIPGSRILGGVLFTSSKSPIYKIGWLAVSFNARNKGIATELLRHVLNLVDVPAEVSVITFGEDIPDGQPARKLYQRFGFVPLMEVIPNGIEGGTRQKFKMIMTKNDSANGQ</sequence>
<evidence type="ECO:0000259" key="1">
    <source>
        <dbReference type="PROSITE" id="PS51186"/>
    </source>
</evidence>
<dbReference type="EMBL" id="JAOQIO010000023">
    <property type="protein sequence ID" value="MCU6792502.1"/>
    <property type="molecule type" value="Genomic_DNA"/>
</dbReference>
<dbReference type="InterPro" id="IPR016181">
    <property type="entry name" value="Acyl_CoA_acyltransferase"/>
</dbReference>
<organism evidence="2 3">
    <name type="scientific">Paenibacillus baimaensis</name>
    <dbReference type="NCBI Taxonomy" id="2982185"/>
    <lineage>
        <taxon>Bacteria</taxon>
        <taxon>Bacillati</taxon>
        <taxon>Bacillota</taxon>
        <taxon>Bacilli</taxon>
        <taxon>Bacillales</taxon>
        <taxon>Paenibacillaceae</taxon>
        <taxon>Paenibacillus</taxon>
    </lineage>
</organism>
<dbReference type="SUPFAM" id="SSF55729">
    <property type="entry name" value="Acyl-CoA N-acyltransferases (Nat)"/>
    <property type="match status" value="1"/>
</dbReference>
<comment type="caution">
    <text evidence="2">The sequence shown here is derived from an EMBL/GenBank/DDBJ whole genome shotgun (WGS) entry which is preliminary data.</text>
</comment>
<proteinExistence type="predicted"/>
<evidence type="ECO:0000313" key="2">
    <source>
        <dbReference type="EMBL" id="MCU6792502.1"/>
    </source>
</evidence>
<dbReference type="InterPro" id="IPR000182">
    <property type="entry name" value="GNAT_dom"/>
</dbReference>
<dbReference type="Proteomes" id="UP001652445">
    <property type="component" value="Unassembled WGS sequence"/>
</dbReference>
<evidence type="ECO:0000313" key="3">
    <source>
        <dbReference type="Proteomes" id="UP001652445"/>
    </source>
</evidence>